<dbReference type="PANTHER" id="PTHR43730:SF1">
    <property type="entry name" value="BETA-MANNOSIDASE"/>
    <property type="match status" value="1"/>
</dbReference>
<evidence type="ECO:0000256" key="1">
    <source>
        <dbReference type="ARBA" id="ARBA00023295"/>
    </source>
</evidence>
<keyword evidence="1" id="KW-0326">Glycosidase</keyword>
<dbReference type="InterPro" id="IPR013783">
    <property type="entry name" value="Ig-like_fold"/>
</dbReference>
<dbReference type="Proteomes" id="UP000887574">
    <property type="component" value="Unplaced"/>
</dbReference>
<dbReference type="GO" id="GO:0004567">
    <property type="term" value="F:beta-mannosidase activity"/>
    <property type="evidence" value="ECO:0007669"/>
    <property type="project" value="TreeGrafter"/>
</dbReference>
<protein>
    <submittedName>
        <fullName evidence="3">Beta-mannosidase</fullName>
    </submittedName>
</protein>
<name>A0A915ELK1_9BILA</name>
<dbReference type="GO" id="GO:0006516">
    <property type="term" value="P:glycoprotein catabolic process"/>
    <property type="evidence" value="ECO:0007669"/>
    <property type="project" value="TreeGrafter"/>
</dbReference>
<dbReference type="Gene3D" id="2.60.40.10">
    <property type="entry name" value="Immunoglobulins"/>
    <property type="match status" value="1"/>
</dbReference>
<evidence type="ECO:0000313" key="3">
    <source>
        <dbReference type="WBParaSite" id="jg6666"/>
    </source>
</evidence>
<keyword evidence="1" id="KW-0378">Hydrolase</keyword>
<dbReference type="InterPro" id="IPR017853">
    <property type="entry name" value="GH"/>
</dbReference>
<dbReference type="Gene3D" id="3.20.20.80">
    <property type="entry name" value="Glycosidases"/>
    <property type="match status" value="1"/>
</dbReference>
<dbReference type="PANTHER" id="PTHR43730">
    <property type="entry name" value="BETA-MANNOSIDASE"/>
    <property type="match status" value="1"/>
</dbReference>
<proteinExistence type="predicted"/>
<sequence length="225" mass="25611">MYWQLNDVWAAPSWSSIDYNLNWKMLHYFAKRFFAPLIVSMYVDQHEDLQLFIVSDLWSSLPNLTLSLQVYVFGSGFQPIYTSNQSLPQIPALSSTQIQLDTGAIKTLKQSSEDFIIRAIVDHEDTFAAILLPDKLYSRNKFGQVKVVGFKMLSASTYLVDLKADNIVPVVWLDLTPRVKNQAVLFHFDDNAFAMVEEQGGAVLQVFDNPKEVQITVEDVIVKVL</sequence>
<dbReference type="WBParaSite" id="jg6666">
    <property type="protein sequence ID" value="jg6666"/>
    <property type="gene ID" value="jg6666"/>
</dbReference>
<accession>A0A915ELK1</accession>
<dbReference type="AlphaFoldDB" id="A0A915ELK1"/>
<organism evidence="2 3">
    <name type="scientific">Ditylenchus dipsaci</name>
    <dbReference type="NCBI Taxonomy" id="166011"/>
    <lineage>
        <taxon>Eukaryota</taxon>
        <taxon>Metazoa</taxon>
        <taxon>Ecdysozoa</taxon>
        <taxon>Nematoda</taxon>
        <taxon>Chromadorea</taxon>
        <taxon>Rhabditida</taxon>
        <taxon>Tylenchina</taxon>
        <taxon>Tylenchomorpha</taxon>
        <taxon>Sphaerularioidea</taxon>
        <taxon>Anguinidae</taxon>
        <taxon>Anguininae</taxon>
        <taxon>Ditylenchus</taxon>
    </lineage>
</organism>
<keyword evidence="2" id="KW-1185">Reference proteome</keyword>
<evidence type="ECO:0000313" key="2">
    <source>
        <dbReference type="Proteomes" id="UP000887574"/>
    </source>
</evidence>
<dbReference type="SUPFAM" id="SSF51445">
    <property type="entry name" value="(Trans)glycosidases"/>
    <property type="match status" value="1"/>
</dbReference>
<dbReference type="InterPro" id="IPR050887">
    <property type="entry name" value="Beta-mannosidase_GH2"/>
</dbReference>
<reference evidence="3" key="1">
    <citation type="submission" date="2022-11" db="UniProtKB">
        <authorList>
            <consortium name="WormBaseParasite"/>
        </authorList>
    </citation>
    <scope>IDENTIFICATION</scope>
</reference>